<comment type="similarity">
    <text evidence="2">Belongs to the metallo-beta-lactamase superfamily.</text>
</comment>
<reference evidence="7 8" key="1">
    <citation type="submission" date="2021-07" db="EMBL/GenBank/DDBJ databases">
        <title>Isolation and characterization of bacteria from a gold mining with a capacity of golden bioaccumulation.</title>
        <authorList>
            <person name="Yang X.J."/>
        </authorList>
    </citation>
    <scope>NUCLEOTIDE SEQUENCE [LARGE SCALE GENOMIC DNA]</scope>
    <source>
        <strain evidence="7 8">Au29</strain>
    </source>
</reference>
<dbReference type="EMBL" id="CP080034">
    <property type="protein sequence ID" value="QYC11067.1"/>
    <property type="molecule type" value="Genomic_DNA"/>
</dbReference>
<dbReference type="GeneID" id="94374294"/>
<protein>
    <submittedName>
        <fullName evidence="7">MBL fold metallo-hydrolase</fullName>
    </submittedName>
</protein>
<evidence type="ECO:0000256" key="3">
    <source>
        <dbReference type="ARBA" id="ARBA00022723"/>
    </source>
</evidence>
<evidence type="ECO:0000313" key="7">
    <source>
        <dbReference type="EMBL" id="QYC11067.1"/>
    </source>
</evidence>
<accession>A0ABX8TJU1</accession>
<evidence type="ECO:0000259" key="6">
    <source>
        <dbReference type="SMART" id="SM00849"/>
    </source>
</evidence>
<keyword evidence="4" id="KW-0378">Hydrolase</keyword>
<keyword evidence="3" id="KW-0479">Metal-binding</keyword>
<evidence type="ECO:0000256" key="2">
    <source>
        <dbReference type="ARBA" id="ARBA00007749"/>
    </source>
</evidence>
<evidence type="ECO:0000256" key="4">
    <source>
        <dbReference type="ARBA" id="ARBA00022801"/>
    </source>
</evidence>
<dbReference type="PANTHER" id="PTHR42978">
    <property type="entry name" value="QUORUM-QUENCHING LACTONASE YTNP-RELATED-RELATED"/>
    <property type="match status" value="1"/>
</dbReference>
<evidence type="ECO:0000256" key="1">
    <source>
        <dbReference type="ARBA" id="ARBA00001947"/>
    </source>
</evidence>
<name>A0ABX8TJU1_9CAUL</name>
<gene>
    <name evidence="7" type="ORF">KWG56_03390</name>
</gene>
<dbReference type="CDD" id="cd07730">
    <property type="entry name" value="metallo-hydrolase-like_MBL-fold"/>
    <property type="match status" value="1"/>
</dbReference>
<proteinExistence type="inferred from homology"/>
<dbReference type="SMART" id="SM00849">
    <property type="entry name" value="Lactamase_B"/>
    <property type="match status" value="1"/>
</dbReference>
<dbReference type="InterPro" id="IPR001279">
    <property type="entry name" value="Metallo-B-lactamas"/>
</dbReference>
<comment type="cofactor">
    <cofactor evidence="1">
        <name>Zn(2+)</name>
        <dbReference type="ChEBI" id="CHEBI:29105"/>
    </cofactor>
</comment>
<dbReference type="Pfam" id="PF00753">
    <property type="entry name" value="Lactamase_B"/>
    <property type="match status" value="1"/>
</dbReference>
<dbReference type="RefSeq" id="WP_219353721.1">
    <property type="nucleotide sequence ID" value="NZ_CP080034.1"/>
</dbReference>
<dbReference type="Proteomes" id="UP000824334">
    <property type="component" value="Chromosome"/>
</dbReference>
<feature type="domain" description="Metallo-beta-lactamase" evidence="6">
    <location>
        <begin position="69"/>
        <end position="268"/>
    </location>
</feature>
<sequence length="281" mass="30865">MTRCQVHVLKAGSCRHPEAMARRGAGWAPVEFPALAGLILHPTVGPVLFDTGYDPAFFKATQSFPERFYRWTTPVDLPDGQAVIDQLSRFGLRAEDVRAVVISHFHGDHIAGLHAFPQATLFCARAGLEDVRRHGRLARVRRGILDGLLPADVDARARFFEDLPRAPLGADMAPFSDGADLFGDGSMLAVPLPGHCPGHWGLVLRGEDDRRHFLIGDAAWSRRAVRDDAPPPRLTTSILGETDAYRRTLHDLHRLWARNTDLVVTPSHCAEAAAEIGVDEA</sequence>
<organism evidence="7 8">
    <name type="scientific">Brevundimonas nasdae</name>
    <dbReference type="NCBI Taxonomy" id="172043"/>
    <lineage>
        <taxon>Bacteria</taxon>
        <taxon>Pseudomonadati</taxon>
        <taxon>Pseudomonadota</taxon>
        <taxon>Alphaproteobacteria</taxon>
        <taxon>Caulobacterales</taxon>
        <taxon>Caulobacteraceae</taxon>
        <taxon>Brevundimonas</taxon>
    </lineage>
</organism>
<keyword evidence="8" id="KW-1185">Reference proteome</keyword>
<evidence type="ECO:0000313" key="8">
    <source>
        <dbReference type="Proteomes" id="UP000824334"/>
    </source>
</evidence>
<dbReference type="PANTHER" id="PTHR42978:SF2">
    <property type="entry name" value="102 KBASES UNSTABLE REGION: FROM 1 TO 119443"/>
    <property type="match status" value="1"/>
</dbReference>
<keyword evidence="5" id="KW-0862">Zinc</keyword>
<evidence type="ECO:0000256" key="5">
    <source>
        <dbReference type="ARBA" id="ARBA00022833"/>
    </source>
</evidence>
<dbReference type="InterPro" id="IPR051013">
    <property type="entry name" value="MBL_superfamily_lactonases"/>
</dbReference>